<name>A0AA90TXZ3_9EURY</name>
<dbReference type="EMBL" id="JAVDQI010000001">
    <property type="protein sequence ID" value="MDR6222183.1"/>
    <property type="molecule type" value="Genomic_DNA"/>
</dbReference>
<keyword evidence="2" id="KW-1185">Reference proteome</keyword>
<reference evidence="1 2" key="1">
    <citation type="submission" date="2023-07" db="EMBL/GenBank/DDBJ databases">
        <title>Genomic Encyclopedia of Type Strains, Phase IV (KMG-IV): sequencing the most valuable type-strain genomes for metagenomic binning, comparative biology and taxonomic classification.</title>
        <authorList>
            <person name="Goeker M."/>
        </authorList>
    </citation>
    <scope>NUCLEOTIDE SEQUENCE [LARGE SCALE GENOMIC DNA]</scope>
    <source>
        <strain evidence="1 2">DSM 17273</strain>
    </source>
</reference>
<protein>
    <submittedName>
        <fullName evidence="1">Uncharacterized protein YwgA</fullName>
    </submittedName>
</protein>
<dbReference type="Proteomes" id="UP001185015">
    <property type="component" value="Unassembled WGS sequence"/>
</dbReference>
<proteinExistence type="predicted"/>
<evidence type="ECO:0000313" key="1">
    <source>
        <dbReference type="EMBL" id="MDR6222183.1"/>
    </source>
</evidence>
<dbReference type="RefSeq" id="WP_270096037.1">
    <property type="nucleotide sequence ID" value="NZ_JAQFFK010000003.1"/>
</dbReference>
<gene>
    <name evidence="1" type="ORF">J2750_000615</name>
</gene>
<comment type="caution">
    <text evidence="1">The sequence shown here is derived from an EMBL/GenBank/DDBJ whole genome shotgun (WGS) entry which is preliminary data.</text>
</comment>
<evidence type="ECO:0000313" key="2">
    <source>
        <dbReference type="Proteomes" id="UP001185015"/>
    </source>
</evidence>
<organism evidence="1 2">
    <name type="scientific">Methanococcoides alaskense</name>
    <dbReference type="NCBI Taxonomy" id="325778"/>
    <lineage>
        <taxon>Archaea</taxon>
        <taxon>Methanobacteriati</taxon>
        <taxon>Methanobacteriota</taxon>
        <taxon>Stenosarchaea group</taxon>
        <taxon>Methanomicrobia</taxon>
        <taxon>Methanosarcinales</taxon>
        <taxon>Methanosarcinaceae</taxon>
        <taxon>Methanococcoides</taxon>
    </lineage>
</organism>
<dbReference type="AlphaFoldDB" id="A0AA90TXZ3"/>
<accession>A0AA90TXZ3</accession>
<sequence>MSEDRIGQSRKDFLREMFSGIPDIKGRTKLQKIVFLGQEELGLDKQFDYDEYHYGPYSQELTDTLDEMVFEGDIIEDCETHGEYITYCYRLSDSAVSSESKQIPSSTMMKLAKLAKLPRARIIDYVYRKYLPHRTPS</sequence>